<accession>A0AAV6REG2</accession>
<dbReference type="Proteomes" id="UP000693946">
    <property type="component" value="Linkage Group LG2"/>
</dbReference>
<feature type="region of interest" description="Disordered" evidence="1">
    <location>
        <begin position="1"/>
        <end position="35"/>
    </location>
</feature>
<feature type="compositionally biased region" description="Basic and acidic residues" evidence="1">
    <location>
        <begin position="1"/>
        <end position="13"/>
    </location>
</feature>
<evidence type="ECO:0000256" key="1">
    <source>
        <dbReference type="SAM" id="MobiDB-lite"/>
    </source>
</evidence>
<proteinExistence type="predicted"/>
<organism evidence="2 3">
    <name type="scientific">Solea senegalensis</name>
    <name type="common">Senegalese sole</name>
    <dbReference type="NCBI Taxonomy" id="28829"/>
    <lineage>
        <taxon>Eukaryota</taxon>
        <taxon>Metazoa</taxon>
        <taxon>Chordata</taxon>
        <taxon>Craniata</taxon>
        <taxon>Vertebrata</taxon>
        <taxon>Euteleostomi</taxon>
        <taxon>Actinopterygii</taxon>
        <taxon>Neopterygii</taxon>
        <taxon>Teleostei</taxon>
        <taxon>Neoteleostei</taxon>
        <taxon>Acanthomorphata</taxon>
        <taxon>Carangaria</taxon>
        <taxon>Pleuronectiformes</taxon>
        <taxon>Pleuronectoidei</taxon>
        <taxon>Soleidae</taxon>
        <taxon>Solea</taxon>
    </lineage>
</organism>
<evidence type="ECO:0000313" key="3">
    <source>
        <dbReference type="Proteomes" id="UP000693946"/>
    </source>
</evidence>
<evidence type="ECO:0000313" key="2">
    <source>
        <dbReference type="EMBL" id="KAG7503545.1"/>
    </source>
</evidence>
<keyword evidence="3" id="KW-1185">Reference proteome</keyword>
<dbReference type="AlphaFoldDB" id="A0AAV6REG2"/>
<gene>
    <name evidence="2" type="ORF">JOB18_040582</name>
</gene>
<sequence>GCDVITRQREKLKSTSPQFHKVMASSPSSPEEEDEDAALVYSLKSCVGQLDSTSCLLSTSGSPIYRTDHNGSAVTVK</sequence>
<reference evidence="2 3" key="1">
    <citation type="journal article" date="2021" name="Sci. Rep.">
        <title>Chromosome anchoring in Senegalese sole (Solea senegalensis) reveals sex-associated markers and genome rearrangements in flatfish.</title>
        <authorList>
            <person name="Guerrero-Cozar I."/>
            <person name="Gomez-Garrido J."/>
            <person name="Berbel C."/>
            <person name="Martinez-Blanch J.F."/>
            <person name="Alioto T."/>
            <person name="Claros M.G."/>
            <person name="Gagnaire P.A."/>
            <person name="Manchado M."/>
        </authorList>
    </citation>
    <scope>NUCLEOTIDE SEQUENCE [LARGE SCALE GENOMIC DNA]</scope>
    <source>
        <strain evidence="2">Sse05_10M</strain>
    </source>
</reference>
<feature type="non-terminal residue" evidence="2">
    <location>
        <position position="1"/>
    </location>
</feature>
<dbReference type="EMBL" id="JAGKHQ010000012">
    <property type="protein sequence ID" value="KAG7503545.1"/>
    <property type="molecule type" value="Genomic_DNA"/>
</dbReference>
<protein>
    <submittedName>
        <fullName evidence="2">Uncharacterized protein</fullName>
    </submittedName>
</protein>
<name>A0AAV6REG2_SOLSE</name>
<comment type="caution">
    <text evidence="2">The sequence shown here is derived from an EMBL/GenBank/DDBJ whole genome shotgun (WGS) entry which is preliminary data.</text>
</comment>